<dbReference type="PANTHER" id="PTHR43394:SF11">
    <property type="entry name" value="ATP-BINDING CASSETTE TRANSPORTER"/>
    <property type="match status" value="1"/>
</dbReference>
<feature type="transmembrane region" description="Helical" evidence="11">
    <location>
        <begin position="220"/>
        <end position="240"/>
    </location>
</feature>
<sequence length="1343" mass="147170">MKSSPKSPIDSLDNDYLFESRNTEETFDNSSISPRLLFRLNLKLGSCRLSMGKGLVKTDEKEKRQDAKQPGRTPKISDYFRVFSYATKLDFCVYAIASLASIGAGVTLPLMNVVFGQLTGQFTSYYAESSAMPRDDFERILNRQALYIMALFLGRWVLNTVNKYCFRMIGIRLSSAIRLRYLQALFAQSIHVIDSMPPGAPATAITATTNTLQLGISERLGTMLVYLTTIVSAIIIAFVWSWDLALVTSSLILYTLVVVSVILPFIVKSQTATLKAEAEGTSIASEALGGIRLVLACGGQSHILSRYETWVQEAHKQAQKTAPLIGAQLGLVYFGIFGAFGLSFWYGSQKYIANSIENSGVVIIVLMSVMMIITSLGFISTPLIAISKAMVAACELLTVIDAPLPPSGSLQPDISSEDVIFDNVNFEYPSRPGVKVLDALNLRLKSGQNTALVGSSGSGKSTIVGLLERWYSLRDQHMLEQVVVTKTPGDSKDTASEALDEQPDAPVKPTLSGSITIAGNNLEDLDLKWWRAQIGIVQQEPFLFNDTIFGNVANGLVGTKWEDEPEAQKLELVREACHEAYAHDFIDRLPDGYNTKVGDSGVKLSGGQKQRIAIARSIVKRPRIIIFDEATSAVDAKSEKIIQLALDRIASSRTTITIAHRLSTIRKADHIVVLKQGQVIEQGTHESLTKDTSSAYSALIRAQSLHTTAAETLEPDTSFLKADAATEKAGGHSIQTTTLDHLNTFEKNPVFESQSLFHSFKELLLNQRTHWLALLGIILSAMAVAAATPIQAWLFAKVLGVFLLSGDDAKRRADFWGLMWLVLAAGSGIANLFEGWIGLRVQASVSAVYKKQYFTDMLYQRLSFFDKDTNSHGTLSSRIASDAKLLEEVFGLNLAAALSGAFNVVGCIIISLVFAWKLGLVALFVTMPIMLGSGFWKYRHEVRFDQMNSEVFEDSSQFATEAIGAIRTVSALTMENTITGRYSRLLDGHVQAAHRKAFWTSGLYGFVDSAGLGCQALIFWYGGRLLASGEYGFEAFFVCYMAMIQGAEAASQVLSVAPNTAQAAAAANRIFEIQNSADQERAGSSDKKSIPDTDGGVRVELRDVFFKYPTRDVQVFENLNISIEKGQYAAFVGPSGCGKTTIISLLERFYDLGQEQGAILCNGVSINDMNVYDYRRNLSLVAQEPTMFRGTVLDNILFGISDPSSVTDEKIHQVCRDALIHDFITSLPQGYDTDVGQKGVAMSGGQKQRIAIARALIRDPKLLLLDEATSALDSESEKIVQTAFERARQGRTMIAVAHRLSTIQSADVIFVFDDGKVVEKGSHAELVTKQGVYWEMCQNQALD</sequence>
<evidence type="ECO:0000256" key="4">
    <source>
        <dbReference type="ARBA" id="ARBA00022692"/>
    </source>
</evidence>
<dbReference type="GO" id="GO:0016887">
    <property type="term" value="F:ATP hydrolysis activity"/>
    <property type="evidence" value="ECO:0007669"/>
    <property type="project" value="InterPro"/>
</dbReference>
<dbReference type="CDD" id="cd18577">
    <property type="entry name" value="ABC_6TM_Pgp_ABCB1_D1_like"/>
    <property type="match status" value="1"/>
</dbReference>
<feature type="domain" description="ABC transporter" evidence="12">
    <location>
        <begin position="1099"/>
        <end position="1339"/>
    </location>
</feature>
<feature type="transmembrane region" description="Helical" evidence="11">
    <location>
        <begin position="246"/>
        <end position="267"/>
    </location>
</feature>
<keyword evidence="9 11" id="KW-0472">Membrane</keyword>
<dbReference type="InterPro" id="IPR003439">
    <property type="entry name" value="ABC_transporter-like_ATP-bd"/>
</dbReference>
<evidence type="ECO:0000256" key="10">
    <source>
        <dbReference type="SAM" id="MobiDB-lite"/>
    </source>
</evidence>
<keyword evidence="7" id="KW-0067">ATP-binding</keyword>
<evidence type="ECO:0000256" key="8">
    <source>
        <dbReference type="ARBA" id="ARBA00022989"/>
    </source>
</evidence>
<accession>A0A4S9B2F9</accession>
<dbReference type="GO" id="GO:0005524">
    <property type="term" value="F:ATP binding"/>
    <property type="evidence" value="ECO:0007669"/>
    <property type="project" value="UniProtKB-KW"/>
</dbReference>
<evidence type="ECO:0000256" key="7">
    <source>
        <dbReference type="ARBA" id="ARBA00022840"/>
    </source>
</evidence>
<feature type="domain" description="ABC transmembrane type-1" evidence="13">
    <location>
        <begin position="95"/>
        <end position="388"/>
    </location>
</feature>
<dbReference type="Gene3D" id="3.40.50.300">
    <property type="entry name" value="P-loop containing nucleotide triphosphate hydrolases"/>
    <property type="match status" value="3"/>
</dbReference>
<dbReference type="PROSITE" id="PS00211">
    <property type="entry name" value="ABC_TRANSPORTER_1"/>
    <property type="match status" value="2"/>
</dbReference>
<dbReference type="Pfam" id="PF00664">
    <property type="entry name" value="ABC_membrane"/>
    <property type="match status" value="2"/>
</dbReference>
<evidence type="ECO:0000256" key="9">
    <source>
        <dbReference type="ARBA" id="ARBA00023136"/>
    </source>
</evidence>
<keyword evidence="4 11" id="KW-0812">Transmembrane</keyword>
<dbReference type="GO" id="GO:0015421">
    <property type="term" value="F:ABC-type oligopeptide transporter activity"/>
    <property type="evidence" value="ECO:0007669"/>
    <property type="project" value="TreeGrafter"/>
</dbReference>
<comment type="similarity">
    <text evidence="2">Belongs to the ABC transporter superfamily. ABCB family. Multidrug resistance exporter (TC 3.A.1.201) subfamily.</text>
</comment>
<feature type="transmembrane region" description="Helical" evidence="11">
    <location>
        <begin position="771"/>
        <end position="795"/>
    </location>
</feature>
<dbReference type="InterPro" id="IPR011527">
    <property type="entry name" value="ABC1_TM_dom"/>
</dbReference>
<dbReference type="SMART" id="SM00382">
    <property type="entry name" value="AAA"/>
    <property type="match status" value="2"/>
</dbReference>
<dbReference type="InterPro" id="IPR017871">
    <property type="entry name" value="ABC_transporter-like_CS"/>
</dbReference>
<feature type="transmembrane region" description="Helical" evidence="11">
    <location>
        <begin position="894"/>
        <end position="914"/>
    </location>
</feature>
<evidence type="ECO:0000256" key="2">
    <source>
        <dbReference type="ARBA" id="ARBA00007577"/>
    </source>
</evidence>
<dbReference type="GO" id="GO:0090374">
    <property type="term" value="P:oligopeptide export from mitochondrion"/>
    <property type="evidence" value="ECO:0007669"/>
    <property type="project" value="TreeGrafter"/>
</dbReference>
<dbReference type="InterPro" id="IPR027417">
    <property type="entry name" value="P-loop_NTPase"/>
</dbReference>
<proteinExistence type="inferred from homology"/>
<comment type="subcellular location">
    <subcellularLocation>
        <location evidence="1">Membrane</location>
        <topology evidence="1">Multi-pass membrane protein</topology>
    </subcellularLocation>
</comment>
<gene>
    <name evidence="14" type="ORF">D6D15_07053</name>
</gene>
<dbReference type="CDD" id="cd18578">
    <property type="entry name" value="ABC_6TM_Pgp_ABCB1_D2_like"/>
    <property type="match status" value="1"/>
</dbReference>
<dbReference type="EMBL" id="QZAR01000138">
    <property type="protein sequence ID" value="THW86872.1"/>
    <property type="molecule type" value="Genomic_DNA"/>
</dbReference>
<feature type="region of interest" description="Disordered" evidence="10">
    <location>
        <begin position="487"/>
        <end position="510"/>
    </location>
</feature>
<evidence type="ECO:0000259" key="12">
    <source>
        <dbReference type="PROSITE" id="PS50893"/>
    </source>
</evidence>
<feature type="domain" description="ABC transmembrane type-1" evidence="13">
    <location>
        <begin position="775"/>
        <end position="1062"/>
    </location>
</feature>
<dbReference type="Proteomes" id="UP000304928">
    <property type="component" value="Unassembled WGS sequence"/>
</dbReference>
<feature type="transmembrane region" description="Helical" evidence="11">
    <location>
        <begin position="359"/>
        <end position="379"/>
    </location>
</feature>
<dbReference type="InterPro" id="IPR036640">
    <property type="entry name" value="ABC1_TM_sf"/>
</dbReference>
<evidence type="ECO:0000313" key="15">
    <source>
        <dbReference type="Proteomes" id="UP000304928"/>
    </source>
</evidence>
<dbReference type="Pfam" id="PF00005">
    <property type="entry name" value="ABC_tran"/>
    <property type="match status" value="2"/>
</dbReference>
<feature type="domain" description="ABC transporter" evidence="12">
    <location>
        <begin position="419"/>
        <end position="701"/>
    </location>
</feature>
<keyword evidence="6" id="KW-0547">Nucleotide-binding</keyword>
<keyword evidence="8 11" id="KW-1133">Transmembrane helix</keyword>
<feature type="transmembrane region" description="Helical" evidence="11">
    <location>
        <begin position="815"/>
        <end position="833"/>
    </location>
</feature>
<comment type="caution">
    <text evidence="14">The sequence shown here is derived from an EMBL/GenBank/DDBJ whole genome shotgun (WGS) entry which is preliminary data.</text>
</comment>
<evidence type="ECO:0000256" key="1">
    <source>
        <dbReference type="ARBA" id="ARBA00004141"/>
    </source>
</evidence>
<feature type="transmembrane region" description="Helical" evidence="11">
    <location>
        <begin position="920"/>
        <end position="938"/>
    </location>
</feature>
<evidence type="ECO:0000259" key="13">
    <source>
        <dbReference type="PROSITE" id="PS50929"/>
    </source>
</evidence>
<feature type="transmembrane region" description="Helical" evidence="11">
    <location>
        <begin position="140"/>
        <end position="158"/>
    </location>
</feature>
<evidence type="ECO:0000256" key="5">
    <source>
        <dbReference type="ARBA" id="ARBA00022737"/>
    </source>
</evidence>
<dbReference type="PROSITE" id="PS50929">
    <property type="entry name" value="ABC_TM1F"/>
    <property type="match status" value="2"/>
</dbReference>
<reference evidence="14 15" key="1">
    <citation type="submission" date="2018-10" db="EMBL/GenBank/DDBJ databases">
        <title>Fifty Aureobasidium pullulans genomes reveal a recombining polyextremotolerant generalist.</title>
        <authorList>
            <person name="Gostincar C."/>
            <person name="Turk M."/>
            <person name="Zajc J."/>
            <person name="Gunde-Cimerman N."/>
        </authorList>
    </citation>
    <scope>NUCLEOTIDE SEQUENCE [LARGE SCALE GENOMIC DNA]</scope>
    <source>
        <strain evidence="14 15">EXF-10507</strain>
    </source>
</reference>
<dbReference type="InterPro" id="IPR003593">
    <property type="entry name" value="AAA+_ATPase"/>
</dbReference>
<dbReference type="SUPFAM" id="SSF52540">
    <property type="entry name" value="P-loop containing nucleoside triphosphate hydrolases"/>
    <property type="match status" value="3"/>
</dbReference>
<keyword evidence="5" id="KW-0677">Repeat</keyword>
<dbReference type="InterPro" id="IPR039421">
    <property type="entry name" value="Type_1_exporter"/>
</dbReference>
<evidence type="ECO:0000256" key="11">
    <source>
        <dbReference type="SAM" id="Phobius"/>
    </source>
</evidence>
<name>A0A4S9B2F9_AURPU</name>
<keyword evidence="3" id="KW-0813">Transport</keyword>
<dbReference type="SUPFAM" id="SSF90123">
    <property type="entry name" value="ABC transporter transmembrane region"/>
    <property type="match status" value="2"/>
</dbReference>
<feature type="transmembrane region" description="Helical" evidence="11">
    <location>
        <begin position="324"/>
        <end position="347"/>
    </location>
</feature>
<organism evidence="14 15">
    <name type="scientific">Aureobasidium pullulans</name>
    <name type="common">Black yeast</name>
    <name type="synonym">Pullularia pullulans</name>
    <dbReference type="NCBI Taxonomy" id="5580"/>
    <lineage>
        <taxon>Eukaryota</taxon>
        <taxon>Fungi</taxon>
        <taxon>Dikarya</taxon>
        <taxon>Ascomycota</taxon>
        <taxon>Pezizomycotina</taxon>
        <taxon>Dothideomycetes</taxon>
        <taxon>Dothideomycetidae</taxon>
        <taxon>Dothideales</taxon>
        <taxon>Saccotheciaceae</taxon>
        <taxon>Aureobasidium</taxon>
    </lineage>
</organism>
<dbReference type="CDD" id="cd03249">
    <property type="entry name" value="ABC_MTABC3_MDL1_MDL2"/>
    <property type="match status" value="1"/>
</dbReference>
<evidence type="ECO:0000256" key="3">
    <source>
        <dbReference type="ARBA" id="ARBA00022448"/>
    </source>
</evidence>
<protein>
    <submittedName>
        <fullName evidence="14">ABC transporter</fullName>
    </submittedName>
</protein>
<evidence type="ECO:0000313" key="14">
    <source>
        <dbReference type="EMBL" id="THW86872.1"/>
    </source>
</evidence>
<dbReference type="PANTHER" id="PTHR43394">
    <property type="entry name" value="ATP-DEPENDENT PERMEASE MDL1, MITOCHONDRIAL"/>
    <property type="match status" value="1"/>
</dbReference>
<dbReference type="PROSITE" id="PS50893">
    <property type="entry name" value="ABC_TRANSPORTER_2"/>
    <property type="match status" value="2"/>
</dbReference>
<dbReference type="GO" id="GO:0005743">
    <property type="term" value="C:mitochondrial inner membrane"/>
    <property type="evidence" value="ECO:0007669"/>
    <property type="project" value="TreeGrafter"/>
</dbReference>
<evidence type="ECO:0000256" key="6">
    <source>
        <dbReference type="ARBA" id="ARBA00022741"/>
    </source>
</evidence>
<feature type="transmembrane region" description="Helical" evidence="11">
    <location>
        <begin position="91"/>
        <end position="115"/>
    </location>
</feature>
<dbReference type="FunFam" id="3.40.50.300:FF:000913">
    <property type="entry name" value="ABC multidrug transporter SitT"/>
    <property type="match status" value="1"/>
</dbReference>
<dbReference type="Gene3D" id="1.20.1560.10">
    <property type="entry name" value="ABC transporter type 1, transmembrane domain"/>
    <property type="match status" value="3"/>
</dbReference>